<accession>A0A0A8XTY3</accession>
<proteinExistence type="predicted"/>
<keyword evidence="1" id="KW-0732">Signal</keyword>
<evidence type="ECO:0000313" key="2">
    <source>
        <dbReference type="EMBL" id="JAD15142.1"/>
    </source>
</evidence>
<dbReference type="EMBL" id="GBRH01282753">
    <property type="protein sequence ID" value="JAD15142.1"/>
    <property type="molecule type" value="Transcribed_RNA"/>
</dbReference>
<name>A0A0A8XTY3_ARUDO</name>
<reference evidence="2" key="1">
    <citation type="submission" date="2014-09" db="EMBL/GenBank/DDBJ databases">
        <authorList>
            <person name="Magalhaes I.L.F."/>
            <person name="Oliveira U."/>
            <person name="Santos F.R."/>
            <person name="Vidigal T.H.D.A."/>
            <person name="Brescovit A.D."/>
            <person name="Santos A.J."/>
        </authorList>
    </citation>
    <scope>NUCLEOTIDE SEQUENCE</scope>
    <source>
        <tissue evidence="2">Shoot tissue taken approximately 20 cm above the soil surface</tissue>
    </source>
</reference>
<protein>
    <submittedName>
        <fullName evidence="2">Uncharacterized protein</fullName>
    </submittedName>
</protein>
<feature type="chain" id="PRO_5002041974" evidence="1">
    <location>
        <begin position="27"/>
        <end position="47"/>
    </location>
</feature>
<dbReference type="AlphaFoldDB" id="A0A0A8XTY3"/>
<feature type="signal peptide" evidence="1">
    <location>
        <begin position="1"/>
        <end position="26"/>
    </location>
</feature>
<evidence type="ECO:0000256" key="1">
    <source>
        <dbReference type="SAM" id="SignalP"/>
    </source>
</evidence>
<organism evidence="2">
    <name type="scientific">Arundo donax</name>
    <name type="common">Giant reed</name>
    <name type="synonym">Donax arundinaceus</name>
    <dbReference type="NCBI Taxonomy" id="35708"/>
    <lineage>
        <taxon>Eukaryota</taxon>
        <taxon>Viridiplantae</taxon>
        <taxon>Streptophyta</taxon>
        <taxon>Embryophyta</taxon>
        <taxon>Tracheophyta</taxon>
        <taxon>Spermatophyta</taxon>
        <taxon>Magnoliopsida</taxon>
        <taxon>Liliopsida</taxon>
        <taxon>Poales</taxon>
        <taxon>Poaceae</taxon>
        <taxon>PACMAD clade</taxon>
        <taxon>Arundinoideae</taxon>
        <taxon>Arundineae</taxon>
        <taxon>Arundo</taxon>
    </lineage>
</organism>
<sequence length="47" mass="5346">MCRSAAIWRLLFKSCGICLSLPRASPSHTTTSCRCWRVLCFLLLRTS</sequence>
<reference evidence="2" key="2">
    <citation type="journal article" date="2015" name="Data Brief">
        <title>Shoot transcriptome of the giant reed, Arundo donax.</title>
        <authorList>
            <person name="Barrero R.A."/>
            <person name="Guerrero F.D."/>
            <person name="Moolhuijzen P."/>
            <person name="Goolsby J.A."/>
            <person name="Tidwell J."/>
            <person name="Bellgard S.E."/>
            <person name="Bellgard M.I."/>
        </authorList>
    </citation>
    <scope>NUCLEOTIDE SEQUENCE</scope>
    <source>
        <tissue evidence="2">Shoot tissue taken approximately 20 cm above the soil surface</tissue>
    </source>
</reference>